<sequence>MKLRSWCRLLVTACCLLCVAAPAFAGHGAAHPDKKAILLATFGSTVPEARAPYEALEREVRAAIPGVEVRWAYTARMVRDIVASEQNLQVDSPAVALGRLGDEGFNRVAVQSLHMIPGFEYLGLLHTAERFEGMPKNIKQVEVGKPLMYTAEDMKNVADAVMTAVPAERTADEAVVFMGHGTGHSANAFYPALQYYLWQKDANAFVGTVEGSPEIDDVLAMLKKKGIKKAYLLPLMSVAGDHTVNDMAGDEPDSWKSVFAAHGITPVPVVKGMAAVPAIRAIWVEHLKEAYNRLDD</sequence>
<dbReference type="EC" id="4.99.1.3" evidence="4"/>
<dbReference type="AlphaFoldDB" id="Q30WP9"/>
<evidence type="ECO:0000313" key="5">
    <source>
        <dbReference type="Proteomes" id="UP000002710"/>
    </source>
</evidence>
<feature type="active site" description="Proton acceptor" evidence="1">
    <location>
        <position position="180"/>
    </location>
</feature>
<feature type="signal peptide" evidence="3">
    <location>
        <begin position="1"/>
        <end position="25"/>
    </location>
</feature>
<dbReference type="HOGENOM" id="CLU_036584_1_0_7"/>
<dbReference type="STRING" id="207559.Dde_3103"/>
<keyword evidence="2" id="KW-0170">Cobalt</keyword>
<feature type="binding site" evidence="2">
    <location>
        <position position="242"/>
    </location>
    <ligand>
        <name>Co(2+)</name>
        <dbReference type="ChEBI" id="CHEBI:48828"/>
    </ligand>
</feature>
<gene>
    <name evidence="4" type="ordered locus">Dde_3103</name>
</gene>
<keyword evidence="3" id="KW-0732">Signal</keyword>
<evidence type="ECO:0000313" key="4">
    <source>
        <dbReference type="EMBL" id="ABB39897.2"/>
    </source>
</evidence>
<dbReference type="CDD" id="cd03412">
    <property type="entry name" value="CbiK_N"/>
    <property type="match status" value="1"/>
</dbReference>
<dbReference type="GO" id="GO:0046872">
    <property type="term" value="F:metal ion binding"/>
    <property type="evidence" value="ECO:0007669"/>
    <property type="project" value="UniProtKB-KW"/>
</dbReference>
<dbReference type="Proteomes" id="UP000002710">
    <property type="component" value="Chromosome"/>
</dbReference>
<dbReference type="Pfam" id="PF06180">
    <property type="entry name" value="CbiK"/>
    <property type="match status" value="1"/>
</dbReference>
<dbReference type="InterPro" id="IPR010388">
    <property type="entry name" value="Anaerobic_Co-chelatase"/>
</dbReference>
<dbReference type="GO" id="GO:0019251">
    <property type="term" value="P:anaerobic cobalamin biosynthetic process"/>
    <property type="evidence" value="ECO:0007669"/>
    <property type="project" value="InterPro"/>
</dbReference>
<feature type="chain" id="PRO_5004219705" evidence="3">
    <location>
        <begin position="26"/>
        <end position="296"/>
    </location>
</feature>
<evidence type="ECO:0000256" key="2">
    <source>
        <dbReference type="PIRSR" id="PIRSR033579-3"/>
    </source>
</evidence>
<reference evidence="4 5" key="1">
    <citation type="journal article" date="2011" name="J. Bacteriol.">
        <title>Complete genome sequence and updated annotation of Desulfovibrio alaskensis G20.</title>
        <authorList>
            <person name="Hauser L.J."/>
            <person name="Land M.L."/>
            <person name="Brown S.D."/>
            <person name="Larimer F."/>
            <person name="Keller K.L."/>
            <person name="Rapp-Giles B.J."/>
            <person name="Price M.N."/>
            <person name="Lin M."/>
            <person name="Bruce D.C."/>
            <person name="Detter J.C."/>
            <person name="Tapia R."/>
            <person name="Han C.S."/>
            <person name="Goodwin L.A."/>
            <person name="Cheng J.F."/>
            <person name="Pitluck S."/>
            <person name="Copeland A."/>
            <person name="Lucas S."/>
            <person name="Nolan M."/>
            <person name="Lapidus A.L."/>
            <person name="Palumbo A.V."/>
            <person name="Wall J.D."/>
        </authorList>
    </citation>
    <scope>NUCLEOTIDE SEQUENCE [LARGE SCALE GENOMIC DNA]</scope>
    <source>
        <strain evidence="5">ATCC BAA 1058 / DSM 17464 / G20</strain>
    </source>
</reference>
<keyword evidence="5" id="KW-1185">Reference proteome</keyword>
<keyword evidence="2" id="KW-0479">Metal-binding</keyword>
<evidence type="ECO:0000256" key="1">
    <source>
        <dbReference type="PIRSR" id="PIRSR033579-1"/>
    </source>
</evidence>
<dbReference type="SUPFAM" id="SSF53800">
    <property type="entry name" value="Chelatase"/>
    <property type="match status" value="1"/>
</dbReference>
<dbReference type="GO" id="GO:0016852">
    <property type="term" value="F:sirohydrochlorin cobaltochelatase activity"/>
    <property type="evidence" value="ECO:0007669"/>
    <property type="project" value="UniProtKB-EC"/>
</dbReference>
<dbReference type="RefSeq" id="WP_011368857.1">
    <property type="nucleotide sequence ID" value="NC_007519.1"/>
</dbReference>
<feature type="binding site" evidence="2">
    <location>
        <position position="180"/>
    </location>
    <ligand>
        <name>Co(2+)</name>
        <dbReference type="ChEBI" id="CHEBI:48828"/>
    </ligand>
</feature>
<name>Q30WP9_OLEA2</name>
<dbReference type="PIRSF" id="PIRSF033579">
    <property type="entry name" value="Anaer_Co_chel"/>
    <property type="match status" value="1"/>
</dbReference>
<protein>
    <submittedName>
        <fullName evidence="4">Sirohydrochlorin cobaltochelatase</fullName>
        <ecNumber evidence="4">4.99.1.3</ecNumber>
    </submittedName>
</protein>
<dbReference type="KEGG" id="dde:Dde_3103"/>
<dbReference type="EMBL" id="CP000112">
    <property type="protein sequence ID" value="ABB39897.2"/>
    <property type="molecule type" value="Genomic_DNA"/>
</dbReference>
<dbReference type="eggNOG" id="COG4822">
    <property type="taxonomic scope" value="Bacteria"/>
</dbReference>
<dbReference type="CDD" id="cd03413">
    <property type="entry name" value="CbiK_C"/>
    <property type="match status" value="1"/>
</dbReference>
<feature type="binding site" evidence="2">
    <location>
        <position position="210"/>
    </location>
    <ligand>
        <name>Co(2+)</name>
        <dbReference type="ChEBI" id="CHEBI:48828"/>
    </ligand>
</feature>
<organism evidence="4 5">
    <name type="scientific">Oleidesulfovibrio alaskensis (strain ATCC BAA-1058 / DSM 17464 / G20)</name>
    <name type="common">Desulfovibrio alaskensis</name>
    <dbReference type="NCBI Taxonomy" id="207559"/>
    <lineage>
        <taxon>Bacteria</taxon>
        <taxon>Pseudomonadati</taxon>
        <taxon>Thermodesulfobacteriota</taxon>
        <taxon>Desulfovibrionia</taxon>
        <taxon>Desulfovibrionales</taxon>
        <taxon>Desulfovibrionaceae</taxon>
        <taxon>Oleidesulfovibrio</taxon>
    </lineage>
</organism>
<accession>Q30WP9</accession>
<proteinExistence type="predicted"/>
<evidence type="ECO:0000256" key="3">
    <source>
        <dbReference type="SAM" id="SignalP"/>
    </source>
</evidence>
<keyword evidence="4" id="KW-0456">Lyase</keyword>
<dbReference type="Gene3D" id="3.40.50.1400">
    <property type="match status" value="2"/>
</dbReference>